<dbReference type="EMBL" id="KU595557">
    <property type="protein sequence ID" value="AQM32723.1"/>
    <property type="molecule type" value="Genomic_DNA"/>
</dbReference>
<dbReference type="GO" id="GO:0006261">
    <property type="term" value="P:DNA-templated DNA replication"/>
    <property type="evidence" value="ECO:0007669"/>
    <property type="project" value="InterPro"/>
</dbReference>
<evidence type="ECO:0000256" key="1">
    <source>
        <dbReference type="ARBA" id="ARBA00022705"/>
    </source>
</evidence>
<dbReference type="InterPro" id="IPR043502">
    <property type="entry name" value="DNA/RNA_pol_sf"/>
</dbReference>
<dbReference type="PANTHER" id="PTHR10133">
    <property type="entry name" value="DNA POLYMERASE I"/>
    <property type="match status" value="1"/>
</dbReference>
<dbReference type="InterPro" id="IPR002562">
    <property type="entry name" value="3'-5'_exonuclease_dom"/>
</dbReference>
<dbReference type="InterPro" id="IPR002298">
    <property type="entry name" value="DNA_polymerase_A"/>
</dbReference>
<dbReference type="GO" id="GO:0003887">
    <property type="term" value="F:DNA-directed DNA polymerase activity"/>
    <property type="evidence" value="ECO:0007669"/>
    <property type="project" value="InterPro"/>
</dbReference>
<dbReference type="Gene3D" id="1.10.150.20">
    <property type="entry name" value="5' to 3' exonuclease, C-terminal subdomain"/>
    <property type="match status" value="1"/>
</dbReference>
<feature type="domain" description="DNA-directed DNA polymerase family A palm" evidence="3">
    <location>
        <begin position="487"/>
        <end position="732"/>
    </location>
</feature>
<dbReference type="GO" id="GO:0008408">
    <property type="term" value="F:3'-5' exonuclease activity"/>
    <property type="evidence" value="ECO:0007669"/>
    <property type="project" value="InterPro"/>
</dbReference>
<dbReference type="GO" id="GO:0006302">
    <property type="term" value="P:double-strand break repair"/>
    <property type="evidence" value="ECO:0007669"/>
    <property type="project" value="TreeGrafter"/>
</dbReference>
<feature type="domain" description="3'-5' exonuclease" evidence="2">
    <location>
        <begin position="7"/>
        <end position="220"/>
    </location>
</feature>
<gene>
    <name evidence="4" type="primary">POLA</name>
</gene>
<dbReference type="PRINTS" id="PR00868">
    <property type="entry name" value="DNAPOLI"/>
</dbReference>
<keyword evidence="1" id="KW-0235">DNA replication</keyword>
<accession>A0A240F7E8</accession>
<dbReference type="Gene3D" id="3.30.420.10">
    <property type="entry name" value="Ribonuclease H-like superfamily/Ribonuclease H"/>
    <property type="match status" value="1"/>
</dbReference>
<dbReference type="Pfam" id="PF00476">
    <property type="entry name" value="DNA_pol_A"/>
    <property type="match status" value="1"/>
</dbReference>
<dbReference type="SUPFAM" id="SSF53098">
    <property type="entry name" value="Ribonuclease H-like"/>
    <property type="match status" value="1"/>
</dbReference>
<reference evidence="4" key="1">
    <citation type="journal article" date="2017" name="ISME J.">
        <title>Novel chaperonins are prevalent in the virioplankton and demonstrate links to viral biology and ecology.</title>
        <authorList>
            <person name="Marine R.L."/>
            <person name="Nasko D.J."/>
            <person name="Wray J."/>
            <person name="Polson S.W."/>
            <person name="Wommack K.E."/>
        </authorList>
    </citation>
    <scope>NUCLEOTIDE SEQUENCE</scope>
</reference>
<evidence type="ECO:0000259" key="3">
    <source>
        <dbReference type="SMART" id="SM00482"/>
    </source>
</evidence>
<dbReference type="SMART" id="SM00474">
    <property type="entry name" value="35EXOc"/>
    <property type="match status" value="1"/>
</dbReference>
<protein>
    <submittedName>
        <fullName evidence="4">DNA polymerase A</fullName>
    </submittedName>
</protein>
<sequence>MQIEKKYYTVQDSETLKLMFQHIQESEVIAVDTETDSLNMRKGKIVGWSISGDEGIGFYIPTLVWNHEKEELVVQEIEGQSTEIISKNLLKMLKGKKLVMHNASFDCRFIKNYYGVDLLEDLWVDTALLVHTVQEEGAGMGVFGLKPLAISVQEEIGLDVEKAANEEQIELKESIKANGGEVTKDNFEIYKADLEILSKYASADTDLTLRLCNHFLKRLKEENLEEFFFEEEVMPIYREVTIPMEDYGVDLDMELLQETHDNILKDLEENKEIVMKSLLATSEAKKWVMNTAFDNFPPNNKGSWAQKLAERYSLPLPKSEQTGKYSLTQKNIEELEDSPAKEFLLNGDISVLDELEMARISMALWKEKNDGEYINIQSKKHLGEIVFDYMGIQAKSQTRKGQAQFDMDMLEELSKTYAWAENLRIYNKLLKIKSTYVDRFLDRNEDGRYYFYFKQNGTVSGRYGSDAQQLPKPKEEGEDAPIIVKYTNIVRAFLIAGEGRKVIDSDYESLEPHCFASVTGDKKLQDIFNNGWDFYSTVAIQTEKLEGVSPDKKADNYLKKLDPVKRNQAKAYSLGIAYGMEAYALGMTLGIPTKEAEKLVAGYLDGFPDLKKWRENSRRQVKDHGYIKNYVGRIRHLPKVSRIYSKFGDQMMDWRFRKEKEAQYGKDQVLQAYRDYRNGLNNCLNFQLQSLAASVVNRAALKINRKAKEMGIDAIVQAQVHDQLIINVREDQAEEFAPIVQHIMETNLVLPGVTLKAPPEISNNWRDGH</sequence>
<dbReference type="InterPro" id="IPR036397">
    <property type="entry name" value="RNaseH_sf"/>
</dbReference>
<dbReference type="Gene3D" id="1.20.1060.10">
    <property type="entry name" value="Taq DNA Polymerase, Chain T, domain 4"/>
    <property type="match status" value="1"/>
</dbReference>
<proteinExistence type="predicted"/>
<evidence type="ECO:0000259" key="2">
    <source>
        <dbReference type="SMART" id="SM00474"/>
    </source>
</evidence>
<evidence type="ECO:0000313" key="4">
    <source>
        <dbReference type="EMBL" id="AQM32723.1"/>
    </source>
</evidence>
<name>A0A240F7E8_9VIRU</name>
<dbReference type="InterPro" id="IPR012337">
    <property type="entry name" value="RNaseH-like_sf"/>
</dbReference>
<dbReference type="GO" id="GO:0003677">
    <property type="term" value="F:DNA binding"/>
    <property type="evidence" value="ECO:0007669"/>
    <property type="project" value="InterPro"/>
</dbReference>
<dbReference type="SUPFAM" id="SSF56672">
    <property type="entry name" value="DNA/RNA polymerases"/>
    <property type="match status" value="1"/>
</dbReference>
<dbReference type="Pfam" id="PF01612">
    <property type="entry name" value="DNA_pol_A_exo1"/>
    <property type="match status" value="1"/>
</dbReference>
<dbReference type="PANTHER" id="PTHR10133:SF27">
    <property type="entry name" value="DNA POLYMERASE NU"/>
    <property type="match status" value="1"/>
</dbReference>
<organism evidence="4">
    <name type="scientific">uncultured virus</name>
    <dbReference type="NCBI Taxonomy" id="340016"/>
    <lineage>
        <taxon>Viruses</taxon>
        <taxon>environmental samples</taxon>
    </lineage>
</organism>
<dbReference type="SMART" id="SM00482">
    <property type="entry name" value="POLAc"/>
    <property type="match status" value="1"/>
</dbReference>
<dbReference type="Gene3D" id="3.30.70.370">
    <property type="match status" value="1"/>
</dbReference>
<dbReference type="InterPro" id="IPR001098">
    <property type="entry name" value="DNA-dir_DNA_pol_A_palm_dom"/>
</dbReference>